<dbReference type="SUPFAM" id="SSF54909">
    <property type="entry name" value="Dimeric alpha+beta barrel"/>
    <property type="match status" value="1"/>
</dbReference>
<dbReference type="Gene3D" id="3.30.70.100">
    <property type="match status" value="1"/>
</dbReference>
<proteinExistence type="predicted"/>
<evidence type="ECO:0000259" key="1">
    <source>
        <dbReference type="PROSITE" id="PS51725"/>
    </source>
</evidence>
<dbReference type="RefSeq" id="WP_345303316.1">
    <property type="nucleotide sequence ID" value="NZ_BAABJE010000010.1"/>
</dbReference>
<name>A0ABP9BJJ1_9GAMM</name>
<sequence length="116" mass="12911">MSDPSFANTPEPPYYAVIFTSQRNGEDAEAYGEAAAAMVALAAQQPGCLGAESVRGADGIGITVSYWRSEADILSWKHHAEHTAIRNRGRRDWYTRYITRVAKVERAYDWFAKTAP</sequence>
<dbReference type="PANTHER" id="PTHR37811:SF2">
    <property type="entry name" value="ABM DOMAIN-CONTAINING PROTEIN"/>
    <property type="match status" value="1"/>
</dbReference>
<keyword evidence="2" id="KW-0503">Monooxygenase</keyword>
<dbReference type="PANTHER" id="PTHR37811">
    <property type="entry name" value="BLL5343 PROTEIN"/>
    <property type="match status" value="1"/>
</dbReference>
<dbReference type="InterPro" id="IPR007138">
    <property type="entry name" value="ABM_dom"/>
</dbReference>
<dbReference type="InterPro" id="IPR052936">
    <property type="entry name" value="Jasmonate_Hydroxylase-like"/>
</dbReference>
<dbReference type="PROSITE" id="PS51725">
    <property type="entry name" value="ABM"/>
    <property type="match status" value="1"/>
</dbReference>
<evidence type="ECO:0000313" key="3">
    <source>
        <dbReference type="Proteomes" id="UP001499959"/>
    </source>
</evidence>
<keyword evidence="2" id="KW-0560">Oxidoreductase</keyword>
<dbReference type="GO" id="GO:0004497">
    <property type="term" value="F:monooxygenase activity"/>
    <property type="evidence" value="ECO:0007669"/>
    <property type="project" value="UniProtKB-KW"/>
</dbReference>
<dbReference type="Pfam" id="PF03992">
    <property type="entry name" value="ABM"/>
    <property type="match status" value="1"/>
</dbReference>
<protein>
    <submittedName>
        <fullName evidence="2">Antibiotic biosynthesis monooxygenase</fullName>
    </submittedName>
</protein>
<comment type="caution">
    <text evidence="2">The sequence shown here is derived from an EMBL/GenBank/DDBJ whole genome shotgun (WGS) entry which is preliminary data.</text>
</comment>
<dbReference type="InterPro" id="IPR011008">
    <property type="entry name" value="Dimeric_a/b-barrel"/>
</dbReference>
<dbReference type="EMBL" id="BAABJE010000010">
    <property type="protein sequence ID" value="GAA4795389.1"/>
    <property type="molecule type" value="Genomic_DNA"/>
</dbReference>
<keyword evidence="3" id="KW-1185">Reference proteome</keyword>
<feature type="domain" description="ABM" evidence="1">
    <location>
        <begin position="14"/>
        <end position="101"/>
    </location>
</feature>
<gene>
    <name evidence="2" type="ORF">GCM10023307_21450</name>
</gene>
<reference evidence="3" key="1">
    <citation type="journal article" date="2019" name="Int. J. Syst. Evol. Microbiol.">
        <title>The Global Catalogue of Microorganisms (GCM) 10K type strain sequencing project: providing services to taxonomists for standard genome sequencing and annotation.</title>
        <authorList>
            <consortium name="The Broad Institute Genomics Platform"/>
            <consortium name="The Broad Institute Genome Sequencing Center for Infectious Disease"/>
            <person name="Wu L."/>
            <person name="Ma J."/>
        </authorList>
    </citation>
    <scope>NUCLEOTIDE SEQUENCE [LARGE SCALE GENOMIC DNA]</scope>
    <source>
        <strain evidence="3">JCM 18204</strain>
    </source>
</reference>
<organism evidence="2 3">
    <name type="scientific">Lysobacter hankyongensis</name>
    <dbReference type="NCBI Taxonomy" id="1176535"/>
    <lineage>
        <taxon>Bacteria</taxon>
        <taxon>Pseudomonadati</taxon>
        <taxon>Pseudomonadota</taxon>
        <taxon>Gammaproteobacteria</taxon>
        <taxon>Lysobacterales</taxon>
        <taxon>Lysobacteraceae</taxon>
        <taxon>Lysobacter</taxon>
    </lineage>
</organism>
<evidence type="ECO:0000313" key="2">
    <source>
        <dbReference type="EMBL" id="GAA4795389.1"/>
    </source>
</evidence>
<accession>A0ABP9BJJ1</accession>
<dbReference type="Proteomes" id="UP001499959">
    <property type="component" value="Unassembled WGS sequence"/>
</dbReference>